<name>A0AAJ0LGE1_9PSED</name>
<dbReference type="EMBL" id="LDSN01000095">
    <property type="protein sequence ID" value="KTT14543.1"/>
    <property type="molecule type" value="Genomic_DNA"/>
</dbReference>
<evidence type="ECO:0000259" key="2">
    <source>
        <dbReference type="SMART" id="SM00850"/>
    </source>
</evidence>
<comment type="caution">
    <text evidence="3">The sequence shown here is derived from an EMBL/GenBank/DDBJ whole genome shotgun (WGS) entry which is preliminary data.</text>
</comment>
<protein>
    <recommendedName>
        <fullName evidence="2">HTH LytTR-type domain-containing protein</fullName>
    </recommendedName>
</protein>
<dbReference type="InterPro" id="IPR007492">
    <property type="entry name" value="LytTR_DNA-bd_dom"/>
</dbReference>
<dbReference type="RefSeq" id="WP_058639921.1">
    <property type="nucleotide sequence ID" value="NZ_LDSN01000095.1"/>
</dbReference>
<organism evidence="3 4">
    <name type="scientific">Pseudomonas parafulva</name>
    <dbReference type="NCBI Taxonomy" id="157782"/>
    <lineage>
        <taxon>Bacteria</taxon>
        <taxon>Pseudomonadati</taxon>
        <taxon>Pseudomonadota</taxon>
        <taxon>Gammaproteobacteria</taxon>
        <taxon>Pseudomonadales</taxon>
        <taxon>Pseudomonadaceae</taxon>
        <taxon>Pseudomonas</taxon>
    </lineage>
</organism>
<feature type="domain" description="HTH LytTR-type" evidence="2">
    <location>
        <begin position="9"/>
        <end position="105"/>
    </location>
</feature>
<dbReference type="GO" id="GO:0003677">
    <property type="term" value="F:DNA binding"/>
    <property type="evidence" value="ECO:0007669"/>
    <property type="project" value="InterPro"/>
</dbReference>
<sequence length="127" mass="13926">MQFKCYGNRTRTVVDAAAFAAFRAEDKYVIGVLPDGAELMLPDGVTLKAIEQALPTVLRANRGTLIARQHVTGLIGSGQHRNVCTIVGEYQLARRQRHEPFAQACAENARRQRELAGSATRSAYGCH</sequence>
<gene>
    <name evidence="3" type="ORF">NS96R_20790</name>
</gene>
<dbReference type="AlphaFoldDB" id="A0AAJ0LGE1"/>
<accession>A0AAJ0LGE1</accession>
<proteinExistence type="predicted"/>
<reference evidence="3 4" key="1">
    <citation type="journal article" date="2016" name="Front. Microbiol.">
        <title>Genomic Resource of Rice Seed Associated Bacteria.</title>
        <authorList>
            <person name="Midha S."/>
            <person name="Bansal K."/>
            <person name="Sharma S."/>
            <person name="Kumar N."/>
            <person name="Patil P.P."/>
            <person name="Chaudhry V."/>
            <person name="Patil P.B."/>
        </authorList>
    </citation>
    <scope>NUCLEOTIDE SEQUENCE [LARGE SCALE GENOMIC DNA]</scope>
    <source>
        <strain evidence="3 4">NS96</strain>
    </source>
</reference>
<dbReference type="GO" id="GO:0000160">
    <property type="term" value="P:phosphorelay signal transduction system"/>
    <property type="evidence" value="ECO:0007669"/>
    <property type="project" value="UniProtKB-KW"/>
</dbReference>
<evidence type="ECO:0000313" key="3">
    <source>
        <dbReference type="EMBL" id="KTT14543.1"/>
    </source>
</evidence>
<evidence type="ECO:0000256" key="1">
    <source>
        <dbReference type="ARBA" id="ARBA00023012"/>
    </source>
</evidence>
<dbReference type="SMART" id="SM00850">
    <property type="entry name" value="LytTR"/>
    <property type="match status" value="1"/>
</dbReference>
<keyword evidence="1" id="KW-0902">Two-component regulatory system</keyword>
<evidence type="ECO:0000313" key="4">
    <source>
        <dbReference type="Proteomes" id="UP000071644"/>
    </source>
</evidence>
<dbReference type="Proteomes" id="UP000071644">
    <property type="component" value="Unassembled WGS sequence"/>
</dbReference>